<evidence type="ECO:0000256" key="1">
    <source>
        <dbReference type="SAM" id="MobiDB-lite"/>
    </source>
</evidence>
<dbReference type="GO" id="GO:0003677">
    <property type="term" value="F:DNA binding"/>
    <property type="evidence" value="ECO:0007669"/>
    <property type="project" value="InterPro"/>
</dbReference>
<dbReference type="GO" id="GO:0004803">
    <property type="term" value="F:transposase activity"/>
    <property type="evidence" value="ECO:0007669"/>
    <property type="project" value="InterPro"/>
</dbReference>
<organism evidence="3 4">
    <name type="scientific">Blastococcus saxobsidens</name>
    <dbReference type="NCBI Taxonomy" id="138336"/>
    <lineage>
        <taxon>Bacteria</taxon>
        <taxon>Bacillati</taxon>
        <taxon>Actinomycetota</taxon>
        <taxon>Actinomycetes</taxon>
        <taxon>Geodermatophilales</taxon>
        <taxon>Geodermatophilaceae</taxon>
        <taxon>Blastococcus</taxon>
    </lineage>
</organism>
<dbReference type="GO" id="GO:0006313">
    <property type="term" value="P:DNA transposition"/>
    <property type="evidence" value="ECO:0007669"/>
    <property type="project" value="InterPro"/>
</dbReference>
<feature type="domain" description="Transposase IS116/IS110/IS902 C-terminal" evidence="2">
    <location>
        <begin position="3"/>
        <end position="31"/>
    </location>
</feature>
<feature type="compositionally biased region" description="Low complexity" evidence="1">
    <location>
        <begin position="32"/>
        <end position="41"/>
    </location>
</feature>
<feature type="region of interest" description="Disordered" evidence="1">
    <location>
        <begin position="23"/>
        <end position="58"/>
    </location>
</feature>
<evidence type="ECO:0000313" key="4">
    <source>
        <dbReference type="Proteomes" id="UP000479241"/>
    </source>
</evidence>
<feature type="compositionally biased region" description="Basic residues" evidence="1">
    <location>
        <begin position="49"/>
        <end position="58"/>
    </location>
</feature>
<comment type="caution">
    <text evidence="3">The sequence shown here is derived from an EMBL/GenBank/DDBJ whole genome shotgun (WGS) entry which is preliminary data.</text>
</comment>
<dbReference type="Pfam" id="PF02371">
    <property type="entry name" value="Transposase_20"/>
    <property type="match status" value="1"/>
</dbReference>
<name>A0A6L9W312_9ACTN</name>
<proteinExistence type="predicted"/>
<evidence type="ECO:0000259" key="2">
    <source>
        <dbReference type="Pfam" id="PF02371"/>
    </source>
</evidence>
<sequence>MSSRFPCAAHLVSWAGLAPGVHESADKRKRAGAAARQQVADLDADRGRRLGGRMKGKNYRGAQRGWLSSRRGMARAQVEVAHSMLVSAYFMLKNWRDVVHAGADAGETRETLR</sequence>
<reference evidence="3 4" key="1">
    <citation type="submission" date="2019-12" db="EMBL/GenBank/DDBJ databases">
        <title>the WGS of Blastococcus saxobsidens 67B17.</title>
        <authorList>
            <person name="Jiang Z."/>
        </authorList>
    </citation>
    <scope>NUCLEOTIDE SEQUENCE [LARGE SCALE GENOMIC DNA]</scope>
    <source>
        <strain evidence="3 4">67B17</strain>
    </source>
</reference>
<dbReference type="AlphaFoldDB" id="A0A6L9W312"/>
<dbReference type="InterPro" id="IPR003346">
    <property type="entry name" value="Transposase_20"/>
</dbReference>
<protein>
    <submittedName>
        <fullName evidence="3">IS110 family transposase</fullName>
    </submittedName>
</protein>
<evidence type="ECO:0000313" key="3">
    <source>
        <dbReference type="EMBL" id="NEK86467.1"/>
    </source>
</evidence>
<dbReference type="EMBL" id="JAAGWG010000016">
    <property type="protein sequence ID" value="NEK86467.1"/>
    <property type="molecule type" value="Genomic_DNA"/>
</dbReference>
<dbReference type="Proteomes" id="UP000479241">
    <property type="component" value="Unassembled WGS sequence"/>
</dbReference>
<gene>
    <name evidence="3" type="ORF">GCU60_11980</name>
</gene>
<accession>A0A6L9W312</accession>